<dbReference type="EMBL" id="CP031222">
    <property type="protein sequence ID" value="AXI02549.1"/>
    <property type="molecule type" value="Genomic_DNA"/>
</dbReference>
<gene>
    <name evidence="2" type="ORF">HYN46_06740</name>
</gene>
<name>A0A345P5J0_9GAMM</name>
<dbReference type="AlphaFoldDB" id="A0A345P5J0"/>
<keyword evidence="1" id="KW-1133">Transmembrane helix</keyword>
<evidence type="ECO:0008006" key="4">
    <source>
        <dbReference type="Google" id="ProtNLM"/>
    </source>
</evidence>
<accession>A0A345P5J0</accession>
<dbReference type="Proteomes" id="UP000253940">
    <property type="component" value="Chromosome"/>
</dbReference>
<evidence type="ECO:0000256" key="1">
    <source>
        <dbReference type="SAM" id="Phobius"/>
    </source>
</evidence>
<dbReference type="KEGG" id="mbah:HYN46_06740"/>
<organism evidence="2 3">
    <name type="scientific">Aquirhabdus parva</name>
    <dbReference type="NCBI Taxonomy" id="2283318"/>
    <lineage>
        <taxon>Bacteria</taxon>
        <taxon>Pseudomonadati</taxon>
        <taxon>Pseudomonadota</taxon>
        <taxon>Gammaproteobacteria</taxon>
        <taxon>Moraxellales</taxon>
        <taxon>Moraxellaceae</taxon>
        <taxon>Aquirhabdus</taxon>
    </lineage>
</organism>
<feature type="transmembrane region" description="Helical" evidence="1">
    <location>
        <begin position="206"/>
        <end position="229"/>
    </location>
</feature>
<keyword evidence="1" id="KW-0812">Transmembrane</keyword>
<proteinExistence type="predicted"/>
<evidence type="ECO:0000313" key="2">
    <source>
        <dbReference type="EMBL" id="AXI02549.1"/>
    </source>
</evidence>
<protein>
    <recommendedName>
        <fullName evidence="4">SCP2 domain-containing protein</fullName>
    </recommendedName>
</protein>
<reference evidence="2 3" key="1">
    <citation type="submission" date="2018-07" db="EMBL/GenBank/DDBJ databases">
        <title>Genome sequencing of Moraxellaceae gen. HYN0046.</title>
        <authorList>
            <person name="Kim M."/>
            <person name="Yi H."/>
        </authorList>
    </citation>
    <scope>NUCLEOTIDE SEQUENCE [LARGE SCALE GENOMIC DNA]</scope>
    <source>
        <strain evidence="2 3">HYN0046</strain>
    </source>
</reference>
<evidence type="ECO:0000313" key="3">
    <source>
        <dbReference type="Proteomes" id="UP000253940"/>
    </source>
</evidence>
<dbReference type="RefSeq" id="WP_114898659.1">
    <property type="nucleotide sequence ID" value="NZ_CP031222.1"/>
</dbReference>
<dbReference type="OrthoDB" id="6705724at2"/>
<keyword evidence="1" id="KW-0472">Membrane</keyword>
<sequence length="230" mass="25880">MVDRSEHISLVDLVQSIVLIVLEALLTFLLKSDQESKKLAQNLIKQQALVELRTSLPSMIIFVTFTSRGVLLDAKKPARPIDAVISASFKDLLHSFMTAPASSLKKIDIDGPIELIDDLRVLMGSFNLQQIINHWIQSDWFKSLLLPTKDIDENGEPIAHHGRASNRHRQLLKKLNEQQILVDQMSLQAKENAFVIHQLNRQIKMLIIAGIVLMGCLIASLIGTLIYFLT</sequence>
<keyword evidence="3" id="KW-1185">Reference proteome</keyword>
<feature type="transmembrane region" description="Helical" evidence="1">
    <location>
        <begin position="13"/>
        <end position="30"/>
    </location>
</feature>